<dbReference type="RefSeq" id="WP_008790191.1">
    <property type="nucleotide sequence ID" value="NZ_AKCB01000004.1"/>
</dbReference>
<evidence type="ECO:0000313" key="1">
    <source>
        <dbReference type="EMBL" id="EFW03418.1"/>
    </source>
</evidence>
<accession>E7GEG7</accession>
<dbReference type="HOGENOM" id="CLU_721034_0_0_9"/>
<name>E7GEG7_9FIRM</name>
<dbReference type="Proteomes" id="UP000003157">
    <property type="component" value="Unassembled WGS sequence"/>
</dbReference>
<dbReference type="EMBL" id="ADKX01000046">
    <property type="protein sequence ID" value="EFW03418.1"/>
    <property type="molecule type" value="Genomic_DNA"/>
</dbReference>
<comment type="caution">
    <text evidence="1">The sequence shown here is derived from an EMBL/GenBank/DDBJ whole genome shotgun (WGS) entry which is preliminary data.</text>
</comment>
<sequence>MKVDISSINLYPKDTNGFYYKRKYYSNIKDALEGKHLKQEVLDQIENYKIIQSELKGVNTRRVHSSDVGYGASWSESSGMSHGVSCSSSSGTSTGISSSIGYSIGDKDDLLHSDMEKELFNSLKIMNNLNELDDLFEDNINELEDIVQIYLDSIIIPIPFLRANEFFSSQDIIIHDVNITQEYCNIINRIQKNILSKNTFKLEEISKLESAYTFLKNNYSNAMYFYKEEGKEEKRTKDLTKLDFSKKYSYILYVLSDISIYDCKAKDKFSKLLKDLTDIQILCFDNTFSFEEKKFKSQNKLKKEYIVEDKSIFGYIKDKCYEKPVILLEGLDNKLVNKEILLKDYQSEVLINREFVNFDKSFCNDKTAYLEFTTGNYIYWCII</sequence>
<keyword evidence="2" id="KW-1185">Reference proteome</keyword>
<reference evidence="1 2" key="1">
    <citation type="submission" date="2010-12" db="EMBL/GenBank/DDBJ databases">
        <title>The Genome Sequence of Coprobacillus sp. strain 29_1.</title>
        <authorList>
            <consortium name="The Broad Institute Genome Sequencing Platform"/>
            <person name="Earl A."/>
            <person name="Ward D."/>
            <person name="Feldgarden M."/>
            <person name="Gevers D."/>
            <person name="Daigneault M."/>
            <person name="Sibley C.D."/>
            <person name="White A."/>
            <person name="Strauss J."/>
            <person name="Allen-Vercoe E."/>
            <person name="Young S.K."/>
            <person name="Zeng Q."/>
            <person name="Gargeya S."/>
            <person name="Fitzgerald M."/>
            <person name="Haas B."/>
            <person name="Abouelleil A."/>
            <person name="Alvarado L."/>
            <person name="Arachchi H.M."/>
            <person name="Berlin A."/>
            <person name="Brown A."/>
            <person name="Chapman S.B."/>
            <person name="Chen Z."/>
            <person name="Dunbar C."/>
            <person name="Freedman E."/>
            <person name="Gearin G."/>
            <person name="Gellesch M."/>
            <person name="Goldberg J."/>
            <person name="Griggs A."/>
            <person name="Gujja S."/>
            <person name="Heilman E."/>
            <person name="Heiman D."/>
            <person name="Howarth C."/>
            <person name="Larson L."/>
            <person name="Lui A."/>
            <person name="MacDonald P.J.P."/>
            <person name="Mehta T."/>
            <person name="Montmayeur A."/>
            <person name="Murphy C."/>
            <person name="Neiman D."/>
            <person name="Pearson M."/>
            <person name="Priest M."/>
            <person name="Roberts A."/>
            <person name="Saif S."/>
            <person name="Shea T."/>
            <person name="Shenoy N."/>
            <person name="Sisk P."/>
            <person name="Stolte C."/>
            <person name="Sykes S."/>
            <person name="White J."/>
            <person name="Yandava C."/>
            <person name="Nusbaum C."/>
            <person name="Birren B."/>
        </authorList>
    </citation>
    <scope>NUCLEOTIDE SEQUENCE [LARGE SCALE GENOMIC DNA]</scope>
    <source>
        <strain evidence="1 2">29_1</strain>
    </source>
</reference>
<dbReference type="STRING" id="100884.GCA_000269565_03632"/>
<evidence type="ECO:0000313" key="2">
    <source>
        <dbReference type="Proteomes" id="UP000003157"/>
    </source>
</evidence>
<gene>
    <name evidence="1" type="ORF">HMPREF9488_03109</name>
</gene>
<dbReference type="GeneID" id="78231384"/>
<organism evidence="1 2">
    <name type="scientific">Coprobacillus cateniformis</name>
    <dbReference type="NCBI Taxonomy" id="100884"/>
    <lineage>
        <taxon>Bacteria</taxon>
        <taxon>Bacillati</taxon>
        <taxon>Bacillota</taxon>
        <taxon>Erysipelotrichia</taxon>
        <taxon>Erysipelotrichales</taxon>
        <taxon>Coprobacillaceae</taxon>
        <taxon>Coprobacillus</taxon>
    </lineage>
</organism>
<protein>
    <submittedName>
        <fullName evidence="1">Uncharacterized protein</fullName>
    </submittedName>
</protein>
<proteinExistence type="predicted"/>
<dbReference type="AlphaFoldDB" id="E7GEG7"/>